<sequence>MELKKLLLHLNYLSVVFHNKGIKDIYTNSKIYELVIAEQLGHTIINGHAHTFDAITPNGEIVEYKHFKLSSSNHTWAFNDFSKKTIEKLNTIQYVIFAEIDDNMVRPIVSKMYVVSARDVAKYLASATLQIKNSRYMINVSTNQIKQNMNYNLIYPKYKEFSKELNDVFDTVYQIEQKTNILGLLTSNKIWELLVADILGHTVNSEQKKHDAVDELGNTFEYKISGDKKVWTFQDISDNVLDSYLNDKAIILAVVNKSIFGVRDIYMCNPNAMVTLLRKKLQKKILKKMEKGEKVTRLSVAFGKRNLMELIEGGYAQCLL</sequence>
<protein>
    <submittedName>
        <fullName evidence="1">Uncharacterized protein</fullName>
    </submittedName>
</protein>
<dbReference type="Proteomes" id="UP000036923">
    <property type="component" value="Unassembled WGS sequence"/>
</dbReference>
<dbReference type="InterPro" id="IPR038402">
    <property type="entry name" value="PvuII_sf"/>
</dbReference>
<proteinExistence type="predicted"/>
<accession>A0A0L6JX91</accession>
<dbReference type="AlphaFoldDB" id="A0A0L6JX91"/>
<evidence type="ECO:0000313" key="2">
    <source>
        <dbReference type="Proteomes" id="UP000036923"/>
    </source>
</evidence>
<dbReference type="EMBL" id="LGTC01000001">
    <property type="protein sequence ID" value="KNY30473.1"/>
    <property type="molecule type" value="Genomic_DNA"/>
</dbReference>
<evidence type="ECO:0000313" key="1">
    <source>
        <dbReference type="EMBL" id="KNY30473.1"/>
    </source>
</evidence>
<reference evidence="2" key="1">
    <citation type="submission" date="2015-07" db="EMBL/GenBank/DDBJ databases">
        <title>Near-Complete Genome Sequence of the Cellulolytic Bacterium Bacteroides (Pseudobacteroides) cellulosolvens ATCC 35603.</title>
        <authorList>
            <person name="Dassa B."/>
            <person name="Utturkar S.M."/>
            <person name="Klingeman D.M."/>
            <person name="Hurt R.A."/>
            <person name="Keller M."/>
            <person name="Xu J."/>
            <person name="Reddy Y.H.K."/>
            <person name="Borovok I."/>
            <person name="Grinberg I.R."/>
            <person name="Lamed R."/>
            <person name="Zhivin O."/>
            <person name="Bayer E.A."/>
            <person name="Brown S.D."/>
        </authorList>
    </citation>
    <scope>NUCLEOTIDE SEQUENCE [LARGE SCALE GENOMIC DNA]</scope>
    <source>
        <strain evidence="2">DSM 2933</strain>
    </source>
</reference>
<dbReference type="RefSeq" id="WP_036945745.1">
    <property type="nucleotide sequence ID" value="NZ_JQKC01000074.1"/>
</dbReference>
<name>A0A0L6JX91_9FIRM</name>
<dbReference type="STRING" id="398512.Bccel_5753"/>
<comment type="caution">
    <text evidence="1">The sequence shown here is derived from an EMBL/GenBank/DDBJ whole genome shotgun (WGS) entry which is preliminary data.</text>
</comment>
<gene>
    <name evidence="1" type="ORF">Bccel_5753</name>
</gene>
<keyword evidence="2" id="KW-1185">Reference proteome</keyword>
<dbReference type="OrthoDB" id="9811853at2"/>
<dbReference type="Gene3D" id="3.40.210.10">
    <property type="entry name" value="PVUII Endonuclease, subunit A"/>
    <property type="match status" value="2"/>
</dbReference>
<organism evidence="1 2">
    <name type="scientific">Pseudobacteroides cellulosolvens ATCC 35603 = DSM 2933</name>
    <dbReference type="NCBI Taxonomy" id="398512"/>
    <lineage>
        <taxon>Bacteria</taxon>
        <taxon>Bacillati</taxon>
        <taxon>Bacillota</taxon>
        <taxon>Clostridia</taxon>
        <taxon>Eubacteriales</taxon>
        <taxon>Oscillospiraceae</taxon>
        <taxon>Pseudobacteroides</taxon>
    </lineage>
</organism>